<organism evidence="1 2">
    <name type="scientific">SAR324 cluster bacterium</name>
    <dbReference type="NCBI Taxonomy" id="2024889"/>
    <lineage>
        <taxon>Bacteria</taxon>
        <taxon>Deltaproteobacteria</taxon>
        <taxon>SAR324 cluster</taxon>
    </lineage>
</organism>
<dbReference type="GO" id="GO:0004356">
    <property type="term" value="F:glutamine synthetase activity"/>
    <property type="evidence" value="ECO:0007669"/>
    <property type="project" value="InterPro"/>
</dbReference>
<evidence type="ECO:0000313" key="2">
    <source>
        <dbReference type="Proteomes" id="UP000226525"/>
    </source>
</evidence>
<comment type="caution">
    <text evidence="1">The sequence shown here is derived from an EMBL/GenBank/DDBJ whole genome shotgun (WGS) entry which is preliminary data.</text>
</comment>
<dbReference type="Proteomes" id="UP000226525">
    <property type="component" value="Unassembled WGS sequence"/>
</dbReference>
<dbReference type="InterPro" id="IPR036651">
    <property type="entry name" value="Gln_synt_N_sf"/>
</dbReference>
<accession>A0A2D6YI34</accession>
<evidence type="ECO:0000313" key="1">
    <source>
        <dbReference type="EMBL" id="MAH62838.1"/>
    </source>
</evidence>
<dbReference type="AlphaFoldDB" id="A0A2D6YI34"/>
<evidence type="ECO:0008006" key="3">
    <source>
        <dbReference type="Google" id="ProtNLM"/>
    </source>
</evidence>
<reference evidence="2" key="1">
    <citation type="submission" date="2017-09" db="EMBL/GenBank/DDBJ databases">
        <title>The Reconstruction of 2,631 Draft Metagenome-Assembled Genomes from the Global Oceans.</title>
        <authorList>
            <person name="Tully B.J."/>
            <person name="Graham E.D."/>
            <person name="Heidelberg J.F."/>
        </authorList>
    </citation>
    <scope>NUCLEOTIDE SEQUENCE [LARGE SCALE GENOMIC DNA]</scope>
</reference>
<sequence length="73" mass="8839">MSQNPKKSYLLPEWKEEDYRQMNEWLQRHWITEVEFLIPDLTGIARGKIMPADKLLRIVKIIYFFKGRCLEIA</sequence>
<dbReference type="GO" id="GO:0006542">
    <property type="term" value="P:glutamine biosynthetic process"/>
    <property type="evidence" value="ECO:0007669"/>
    <property type="project" value="InterPro"/>
</dbReference>
<name>A0A2D6YI34_9DELT</name>
<gene>
    <name evidence="1" type="ORF">CMN54_05180</name>
</gene>
<proteinExistence type="predicted"/>
<dbReference type="SUPFAM" id="SSF54368">
    <property type="entry name" value="Glutamine synthetase, N-terminal domain"/>
    <property type="match status" value="1"/>
</dbReference>
<protein>
    <recommendedName>
        <fullName evidence="3">Glutamine synthetase</fullName>
    </recommendedName>
</protein>
<dbReference type="EMBL" id="NZEX01000054">
    <property type="protein sequence ID" value="MAH62838.1"/>
    <property type="molecule type" value="Genomic_DNA"/>
</dbReference>